<dbReference type="Proteomes" id="UP001398420">
    <property type="component" value="Unassembled WGS sequence"/>
</dbReference>
<reference evidence="5 6" key="1">
    <citation type="submission" date="2024-04" db="EMBL/GenBank/DDBJ databases">
        <authorList>
            <person name="Wu Y.S."/>
            <person name="Zhang L."/>
        </authorList>
    </citation>
    <scope>NUCLEOTIDE SEQUENCE [LARGE SCALE GENOMIC DNA]</scope>
    <source>
        <strain evidence="5 6">KG-01</strain>
    </source>
</reference>
<evidence type="ECO:0000313" key="5">
    <source>
        <dbReference type="EMBL" id="MEL5987550.1"/>
    </source>
</evidence>
<keyword evidence="1" id="KW-0540">Nuclease</keyword>
<feature type="domain" description="DNA mismatch repair MutH/Type II restriction enzyme Sau3AI" evidence="4">
    <location>
        <begin position="66"/>
        <end position="170"/>
    </location>
</feature>
<comment type="caution">
    <text evidence="5">The sequence shown here is derived from an EMBL/GenBank/DDBJ whole genome shotgun (WGS) entry which is preliminary data.</text>
</comment>
<dbReference type="InterPro" id="IPR011335">
    <property type="entry name" value="Restrct_endonuc-II-like"/>
</dbReference>
<dbReference type="NCBIfam" id="NF040973">
    <property type="entry name" value="restrict_Sau3AI"/>
    <property type="match status" value="1"/>
</dbReference>
<accession>A0ABU9LKA9</accession>
<evidence type="ECO:0000259" key="4">
    <source>
        <dbReference type="SMART" id="SM00927"/>
    </source>
</evidence>
<keyword evidence="6" id="KW-1185">Reference proteome</keyword>
<dbReference type="InterPro" id="IPR011337">
    <property type="entry name" value="DNA_rep_MutH/RE_typeII_Sau3AI"/>
</dbReference>
<dbReference type="EMBL" id="JBCEWA010000002">
    <property type="protein sequence ID" value="MEL5987550.1"/>
    <property type="molecule type" value="Genomic_DNA"/>
</dbReference>
<dbReference type="SUPFAM" id="SSF52980">
    <property type="entry name" value="Restriction endonuclease-like"/>
    <property type="match status" value="2"/>
</dbReference>
<dbReference type="CDD" id="cd22356">
    <property type="entry name" value="Sau3AI_N-like"/>
    <property type="match status" value="1"/>
</dbReference>
<dbReference type="GO" id="GO:0004519">
    <property type="term" value="F:endonuclease activity"/>
    <property type="evidence" value="ECO:0007669"/>
    <property type="project" value="UniProtKB-KW"/>
</dbReference>
<evidence type="ECO:0000256" key="3">
    <source>
        <dbReference type="ARBA" id="ARBA00022801"/>
    </source>
</evidence>
<dbReference type="Gene3D" id="3.40.600.10">
    <property type="entry name" value="DNA mismatch repair MutH/Restriction endonuclease, type II"/>
    <property type="match status" value="2"/>
</dbReference>
<evidence type="ECO:0000256" key="1">
    <source>
        <dbReference type="ARBA" id="ARBA00022722"/>
    </source>
</evidence>
<sequence>MNIKYDKTDPLSIEAYGKKMVGKTFLDIIQESSEPYETKQELITSYGNKKRKGGLGNLIEEVYFGYKANSDQSADFLEAGVELKASPYEYVGKGKVKDVRAGERLVVTMIDYQNPMEDDYFKSHVHEKINKMLLVYYLRNRNLPSNLDYPIDYVKLYSPTQADLKIIQDDYKKINDKIKLGKAHELSESDTIYLSACTKGSTAAKSWVPQYYNPEVKAKKRAYSLKQGFMTQVLKNYLVKDIDTYEPIIKNPAELNEQTFEDIVQNRIHQHNGKTDEALCVEFDRVYNNDKSLWADLALRMLGIKSNKAEEFVKANIVVKAVRINENNKIVESSSLPSMPLIELVDEEWEESKLYKYFEETKFLLVVFKKVGDRYVLKGSQFWNMPESKLNTVVKDGWEQIRKVVKEGIVFTPSQQSNGIVIKNNLPKKGANEVIHLRPHTSKSYYVFEDGTTHGSGNINNSEVLPDGRRMTKQSFWINNSFLYSVLEEHLKNE</sequence>
<name>A0ABU9LKA9_9BACL</name>
<dbReference type="CDD" id="cd22355">
    <property type="entry name" value="Sau3AI_C"/>
    <property type="match status" value="1"/>
</dbReference>
<proteinExistence type="predicted"/>
<gene>
    <name evidence="5" type="ORF">AAF454_03795</name>
</gene>
<dbReference type="RefSeq" id="WP_342302684.1">
    <property type="nucleotide sequence ID" value="NZ_JBCEWA010000002.1"/>
</dbReference>
<dbReference type="InterPro" id="IPR037057">
    <property type="entry name" value="DNA_rep_MutH/T2_RE_sf"/>
</dbReference>
<keyword evidence="3" id="KW-0378">Hydrolase</keyword>
<evidence type="ECO:0000313" key="6">
    <source>
        <dbReference type="Proteomes" id="UP001398420"/>
    </source>
</evidence>
<dbReference type="Pfam" id="PF02976">
    <property type="entry name" value="MutH"/>
    <property type="match status" value="1"/>
</dbReference>
<organism evidence="5 6">
    <name type="scientific">Kurthia gibsonii</name>
    <dbReference type="NCBI Taxonomy" id="33946"/>
    <lineage>
        <taxon>Bacteria</taxon>
        <taxon>Bacillati</taxon>
        <taxon>Bacillota</taxon>
        <taxon>Bacilli</taxon>
        <taxon>Bacillales</taxon>
        <taxon>Caryophanaceae</taxon>
        <taxon>Kurthia</taxon>
    </lineage>
</organism>
<dbReference type="SMART" id="SM00927">
    <property type="entry name" value="MutH"/>
    <property type="match status" value="1"/>
</dbReference>
<keyword evidence="2 5" id="KW-0255">Endonuclease</keyword>
<protein>
    <submittedName>
        <fullName evidence="5">Sau3AI family type II restriction endonuclease</fullName>
    </submittedName>
</protein>
<evidence type="ECO:0000256" key="2">
    <source>
        <dbReference type="ARBA" id="ARBA00022759"/>
    </source>
</evidence>